<keyword evidence="3" id="KW-1185">Reference proteome</keyword>
<evidence type="ECO:0000256" key="1">
    <source>
        <dbReference type="SAM" id="Phobius"/>
    </source>
</evidence>
<dbReference type="AlphaFoldDB" id="A0A5B7HXN9"/>
<dbReference type="EMBL" id="VSRR010042771">
    <property type="protein sequence ID" value="MPC76172.1"/>
    <property type="molecule type" value="Genomic_DNA"/>
</dbReference>
<protein>
    <submittedName>
        <fullName evidence="2">Uncharacterized protein</fullName>
    </submittedName>
</protein>
<keyword evidence="1" id="KW-1133">Transmembrane helix</keyword>
<keyword evidence="1" id="KW-0472">Membrane</keyword>
<feature type="transmembrane region" description="Helical" evidence="1">
    <location>
        <begin position="99"/>
        <end position="120"/>
    </location>
</feature>
<accession>A0A5B7HXN9</accession>
<evidence type="ECO:0000313" key="2">
    <source>
        <dbReference type="EMBL" id="MPC76172.1"/>
    </source>
</evidence>
<comment type="caution">
    <text evidence="2">The sequence shown here is derived from an EMBL/GenBank/DDBJ whole genome shotgun (WGS) entry which is preliminary data.</text>
</comment>
<organism evidence="2 3">
    <name type="scientific">Portunus trituberculatus</name>
    <name type="common">Swimming crab</name>
    <name type="synonym">Neptunus trituberculatus</name>
    <dbReference type="NCBI Taxonomy" id="210409"/>
    <lineage>
        <taxon>Eukaryota</taxon>
        <taxon>Metazoa</taxon>
        <taxon>Ecdysozoa</taxon>
        <taxon>Arthropoda</taxon>
        <taxon>Crustacea</taxon>
        <taxon>Multicrustacea</taxon>
        <taxon>Malacostraca</taxon>
        <taxon>Eumalacostraca</taxon>
        <taxon>Eucarida</taxon>
        <taxon>Decapoda</taxon>
        <taxon>Pleocyemata</taxon>
        <taxon>Brachyura</taxon>
        <taxon>Eubrachyura</taxon>
        <taxon>Portunoidea</taxon>
        <taxon>Portunidae</taxon>
        <taxon>Portuninae</taxon>
        <taxon>Portunus</taxon>
    </lineage>
</organism>
<keyword evidence="1" id="KW-0812">Transmembrane</keyword>
<evidence type="ECO:0000313" key="3">
    <source>
        <dbReference type="Proteomes" id="UP000324222"/>
    </source>
</evidence>
<gene>
    <name evidence="2" type="ORF">E2C01_070578</name>
</gene>
<reference evidence="2 3" key="1">
    <citation type="submission" date="2019-05" db="EMBL/GenBank/DDBJ databases">
        <title>Another draft genome of Portunus trituberculatus and its Hox gene families provides insights of decapod evolution.</title>
        <authorList>
            <person name="Jeong J.-H."/>
            <person name="Song I."/>
            <person name="Kim S."/>
            <person name="Choi T."/>
            <person name="Kim D."/>
            <person name="Ryu S."/>
            <person name="Kim W."/>
        </authorList>
    </citation>
    <scope>NUCLEOTIDE SEQUENCE [LARGE SCALE GENOMIC DNA]</scope>
    <source>
        <tissue evidence="2">Muscle</tissue>
    </source>
</reference>
<dbReference type="Proteomes" id="UP000324222">
    <property type="component" value="Unassembled WGS sequence"/>
</dbReference>
<name>A0A5B7HXN9_PORTR</name>
<proteinExistence type="predicted"/>
<sequence>MYAVSYTSTGMGPCEARRPITKSWRHDQSVRILLNLENVIQIRDTLATIKEGVTNVKNRLQDAEEPNTRLWKQTIEIETRLTKLEQNFLGKSNRTKRGVAIAAVIGGLAGLRITSLGLYADLRNTVKTLQQSLPKLDALQANVNDIHETISEITDKIEYLNTNMAI</sequence>